<dbReference type="Proteomes" id="UP000785613">
    <property type="component" value="Unassembled WGS sequence"/>
</dbReference>
<name>A0ABX0LUF6_9BURK</name>
<evidence type="ECO:0000256" key="2">
    <source>
        <dbReference type="ARBA" id="ARBA00023002"/>
    </source>
</evidence>
<dbReference type="Gene3D" id="3.40.50.720">
    <property type="entry name" value="NAD(P)-binding Rossmann-like Domain"/>
    <property type="match status" value="1"/>
</dbReference>
<evidence type="ECO:0000256" key="1">
    <source>
        <dbReference type="ARBA" id="ARBA00006484"/>
    </source>
</evidence>
<dbReference type="Pfam" id="PF00106">
    <property type="entry name" value="adh_short"/>
    <property type="match status" value="1"/>
</dbReference>
<keyword evidence="6" id="KW-1185">Reference proteome</keyword>
<protein>
    <submittedName>
        <fullName evidence="5">SDR family oxidoreductase</fullName>
    </submittedName>
</protein>
<dbReference type="PRINTS" id="PR00080">
    <property type="entry name" value="SDRFAMILY"/>
</dbReference>
<dbReference type="NCBIfam" id="NF006565">
    <property type="entry name" value="PRK09072.1"/>
    <property type="match status" value="1"/>
</dbReference>
<dbReference type="PRINTS" id="PR00081">
    <property type="entry name" value="GDHRDH"/>
</dbReference>
<dbReference type="InterPro" id="IPR002347">
    <property type="entry name" value="SDR_fam"/>
</dbReference>
<dbReference type="InterPro" id="IPR036291">
    <property type="entry name" value="NAD(P)-bd_dom_sf"/>
</dbReference>
<evidence type="ECO:0000256" key="3">
    <source>
        <dbReference type="RuleBase" id="RU000363"/>
    </source>
</evidence>
<dbReference type="SUPFAM" id="SSF51735">
    <property type="entry name" value="NAD(P)-binding Rossmann-fold domains"/>
    <property type="match status" value="1"/>
</dbReference>
<dbReference type="CDD" id="cd05233">
    <property type="entry name" value="SDR_c"/>
    <property type="match status" value="1"/>
</dbReference>
<accession>A0ABX0LUF6</accession>
<dbReference type="SMART" id="SM00822">
    <property type="entry name" value="PKS_KR"/>
    <property type="match status" value="1"/>
</dbReference>
<dbReference type="InterPro" id="IPR020904">
    <property type="entry name" value="Sc_DH/Rdtase_CS"/>
</dbReference>
<evidence type="ECO:0000313" key="6">
    <source>
        <dbReference type="Proteomes" id="UP000785613"/>
    </source>
</evidence>
<proteinExistence type="inferred from homology"/>
<gene>
    <name evidence="5" type="ORF">F0185_32645</name>
</gene>
<sequence>MDATFPGAPYRAVLTGASGGIGGAIARQLAPHAQWLILVGRQAAPLEALRHALQPAQVHIVCGDLGEAATLAEIAALAQRLGGLNLLINNAGVSDFHAFATQSGDVIRHMLDTNLLAPMLLTRQLLPLLLAAPRAQIVNIGSVFGLIGYPGFAAYCAGKSGLRGFSQALRRELADTSVEVRHFAPRATRTAINSTAVNAMNRELATAEDSPQHVAAAFLAFLQGRGWERTLGAKERFFILLNKLLPALPDGAIRAQLPLIRKHLPK</sequence>
<evidence type="ECO:0000313" key="5">
    <source>
        <dbReference type="EMBL" id="NHZ38300.1"/>
    </source>
</evidence>
<reference evidence="5 6" key="1">
    <citation type="submission" date="2019-09" db="EMBL/GenBank/DDBJ databases">
        <title>Taxonomy of Antarctic Massilia spp.: description of Massilia rubra sp. nov., Massilia aquatica sp. nov., Massilia mucilaginosa sp. nov., Massilia frigida sp. nov. isolated from streams, lakes and regoliths.</title>
        <authorList>
            <person name="Holochova P."/>
            <person name="Sedlacek I."/>
            <person name="Kralova S."/>
            <person name="Maslanova I."/>
            <person name="Busse H.-J."/>
            <person name="Stankova E."/>
            <person name="Vrbovska V."/>
            <person name="Kovarovic V."/>
            <person name="Bartak M."/>
            <person name="Svec P."/>
            <person name="Pantucek R."/>
        </authorList>
    </citation>
    <scope>NUCLEOTIDE SEQUENCE [LARGE SCALE GENOMIC DNA]</scope>
    <source>
        <strain evidence="5 6">CCM 8692</strain>
    </source>
</reference>
<dbReference type="EMBL" id="VUYU01000044">
    <property type="protein sequence ID" value="NHZ38300.1"/>
    <property type="molecule type" value="Genomic_DNA"/>
</dbReference>
<comment type="caution">
    <text evidence="5">The sequence shown here is derived from an EMBL/GenBank/DDBJ whole genome shotgun (WGS) entry which is preliminary data.</text>
</comment>
<keyword evidence="2" id="KW-0560">Oxidoreductase</keyword>
<dbReference type="PANTHER" id="PTHR44196">
    <property type="entry name" value="DEHYDROGENASE/REDUCTASE SDR FAMILY MEMBER 7B"/>
    <property type="match status" value="1"/>
</dbReference>
<organism evidence="5 6">
    <name type="scientific">Massilia rubra</name>
    <dbReference type="NCBI Taxonomy" id="2607910"/>
    <lineage>
        <taxon>Bacteria</taxon>
        <taxon>Pseudomonadati</taxon>
        <taxon>Pseudomonadota</taxon>
        <taxon>Betaproteobacteria</taxon>
        <taxon>Burkholderiales</taxon>
        <taxon>Oxalobacteraceae</taxon>
        <taxon>Telluria group</taxon>
        <taxon>Massilia</taxon>
    </lineage>
</organism>
<dbReference type="PANTHER" id="PTHR44196:SF1">
    <property type="entry name" value="DEHYDROGENASE_REDUCTASE SDR FAMILY MEMBER 7B"/>
    <property type="match status" value="1"/>
</dbReference>
<comment type="similarity">
    <text evidence="1 3">Belongs to the short-chain dehydrogenases/reductases (SDR) family.</text>
</comment>
<dbReference type="InterPro" id="IPR057326">
    <property type="entry name" value="KR_dom"/>
</dbReference>
<evidence type="ECO:0000259" key="4">
    <source>
        <dbReference type="SMART" id="SM00822"/>
    </source>
</evidence>
<dbReference type="PROSITE" id="PS00061">
    <property type="entry name" value="ADH_SHORT"/>
    <property type="match status" value="1"/>
</dbReference>
<dbReference type="RefSeq" id="WP_167232696.1">
    <property type="nucleotide sequence ID" value="NZ_VUYU01000044.1"/>
</dbReference>
<feature type="domain" description="Ketoreductase" evidence="4">
    <location>
        <begin position="12"/>
        <end position="183"/>
    </location>
</feature>